<dbReference type="Pfam" id="PF02779">
    <property type="entry name" value="Transket_pyr"/>
    <property type="match status" value="1"/>
</dbReference>
<dbReference type="GO" id="GO:0005739">
    <property type="term" value="C:mitochondrion"/>
    <property type="evidence" value="ECO:0007669"/>
    <property type="project" value="TreeGrafter"/>
</dbReference>
<dbReference type="SMART" id="SM00861">
    <property type="entry name" value="Transket_pyr"/>
    <property type="match status" value="1"/>
</dbReference>
<evidence type="ECO:0000256" key="3">
    <source>
        <dbReference type="ARBA" id="ARBA00023002"/>
    </source>
</evidence>
<dbReference type="InterPro" id="IPR042179">
    <property type="entry name" value="KGD_C_sf"/>
</dbReference>
<gene>
    <name evidence="6" type="ORF">OBRU01_20431</name>
</gene>
<evidence type="ECO:0000313" key="7">
    <source>
        <dbReference type="Proteomes" id="UP000037510"/>
    </source>
</evidence>
<feature type="non-terminal residue" evidence="6">
    <location>
        <position position="1"/>
    </location>
</feature>
<organism evidence="6 7">
    <name type="scientific">Operophtera brumata</name>
    <name type="common">Winter moth</name>
    <name type="synonym">Phalaena brumata</name>
    <dbReference type="NCBI Taxonomy" id="104452"/>
    <lineage>
        <taxon>Eukaryota</taxon>
        <taxon>Metazoa</taxon>
        <taxon>Ecdysozoa</taxon>
        <taxon>Arthropoda</taxon>
        <taxon>Hexapoda</taxon>
        <taxon>Insecta</taxon>
        <taxon>Pterygota</taxon>
        <taxon>Neoptera</taxon>
        <taxon>Endopterygota</taxon>
        <taxon>Lepidoptera</taxon>
        <taxon>Glossata</taxon>
        <taxon>Ditrysia</taxon>
        <taxon>Geometroidea</taxon>
        <taxon>Geometridae</taxon>
        <taxon>Larentiinae</taxon>
        <taxon>Operophtera</taxon>
    </lineage>
</organism>
<reference evidence="6 7" key="1">
    <citation type="journal article" date="2015" name="Genome Biol. Evol.">
        <title>The genome of winter moth (Operophtera brumata) provides a genomic perspective on sexual dimorphism and phenology.</title>
        <authorList>
            <person name="Derks M.F."/>
            <person name="Smit S."/>
            <person name="Salis L."/>
            <person name="Schijlen E."/>
            <person name="Bossers A."/>
            <person name="Mateman C."/>
            <person name="Pijl A.S."/>
            <person name="de Ridder D."/>
            <person name="Groenen M.A."/>
            <person name="Visser M.E."/>
            <person name="Megens H.J."/>
        </authorList>
    </citation>
    <scope>NUCLEOTIDE SEQUENCE [LARGE SCALE GENOMIC DNA]</scope>
    <source>
        <strain evidence="6">WM2013NL</strain>
        <tissue evidence="6">Head and thorax</tissue>
    </source>
</reference>
<keyword evidence="4" id="KW-0786">Thiamine pyrophosphate</keyword>
<dbReference type="AlphaFoldDB" id="A0A0L7KUU9"/>
<dbReference type="SUPFAM" id="SSF52518">
    <property type="entry name" value="Thiamin diphosphate-binding fold (THDP-binding)"/>
    <property type="match status" value="1"/>
</dbReference>
<evidence type="ECO:0000256" key="2">
    <source>
        <dbReference type="ARBA" id="ARBA00006936"/>
    </source>
</evidence>
<sequence length="271" mass="30824">VKDGIADWSIGEAIGIGSILRDNIHIRFTGEDVERGTMAHSPKLLAIWEAQYGDFADTAQPVFDTFIANGESKWVQQSGVVVQLPHGIDGAGPEHSSARVERFLAASDDDEDLIPNLDDKMMELANVTTPANYFHLIRRQVAMPFRKPLILMTPKIGLKHPYYRSPFKDFLPGTSFQRAIRESGPASKKPECVKKLIFCVGKVALTIDELRKEKKIEDKIALCRIEQIYPFPYDIVLQEFCLYENAKVCFCQEEHKNQGPWIYCKMYLKTR</sequence>
<dbReference type="GO" id="GO:0006099">
    <property type="term" value="P:tricarboxylic acid cycle"/>
    <property type="evidence" value="ECO:0007669"/>
    <property type="project" value="TreeGrafter"/>
</dbReference>
<dbReference type="Proteomes" id="UP000037510">
    <property type="component" value="Unassembled WGS sequence"/>
</dbReference>
<dbReference type="PANTHER" id="PTHR23152">
    <property type="entry name" value="2-OXOGLUTARATE DEHYDROGENASE"/>
    <property type="match status" value="1"/>
</dbReference>
<dbReference type="GO" id="GO:0004591">
    <property type="term" value="F:oxoglutarate dehydrogenase (succinyl-transferring) activity"/>
    <property type="evidence" value="ECO:0007669"/>
    <property type="project" value="TreeGrafter"/>
</dbReference>
<feature type="domain" description="Transketolase-like pyrimidine-binding" evidence="5">
    <location>
        <begin position="6"/>
        <end position="160"/>
    </location>
</feature>
<dbReference type="Pfam" id="PF16870">
    <property type="entry name" value="OxoGdeHyase_C"/>
    <property type="match status" value="1"/>
</dbReference>
<comment type="caution">
    <text evidence="6">The sequence shown here is derived from an EMBL/GenBank/DDBJ whole genome shotgun (WGS) entry which is preliminary data.</text>
</comment>
<dbReference type="InterPro" id="IPR029061">
    <property type="entry name" value="THDP-binding"/>
</dbReference>
<dbReference type="PANTHER" id="PTHR23152:SF4">
    <property type="entry name" value="2-OXOADIPATE DEHYDROGENASE COMPLEX COMPONENT E1"/>
    <property type="match status" value="1"/>
</dbReference>
<protein>
    <submittedName>
        <fullName evidence="6">2-oxoglutarate dehydrogenase</fullName>
    </submittedName>
</protein>
<dbReference type="Gene3D" id="3.40.50.12470">
    <property type="match status" value="2"/>
</dbReference>
<dbReference type="GO" id="GO:0045252">
    <property type="term" value="C:oxoglutarate dehydrogenase complex"/>
    <property type="evidence" value="ECO:0007669"/>
    <property type="project" value="TreeGrafter"/>
</dbReference>
<evidence type="ECO:0000256" key="1">
    <source>
        <dbReference type="ARBA" id="ARBA00001964"/>
    </source>
</evidence>
<dbReference type="STRING" id="104452.A0A0L7KUU9"/>
<comment type="similarity">
    <text evidence="2">Belongs to the alpha-ketoglutarate dehydrogenase family.</text>
</comment>
<dbReference type="Gene3D" id="3.40.50.11610">
    <property type="entry name" value="Multifunctional 2-oxoglutarate metabolism enzyme, C-terminal domain"/>
    <property type="match status" value="1"/>
</dbReference>
<accession>A0A0L7KUU9</accession>
<dbReference type="GO" id="GO:0030976">
    <property type="term" value="F:thiamine pyrophosphate binding"/>
    <property type="evidence" value="ECO:0007669"/>
    <property type="project" value="InterPro"/>
</dbReference>
<dbReference type="InterPro" id="IPR011603">
    <property type="entry name" value="2oxoglutarate_DH_E1"/>
</dbReference>
<dbReference type="EMBL" id="JTDY01005538">
    <property type="protein sequence ID" value="KOB66905.1"/>
    <property type="molecule type" value="Genomic_DNA"/>
</dbReference>
<evidence type="ECO:0000313" key="6">
    <source>
        <dbReference type="EMBL" id="KOB66905.1"/>
    </source>
</evidence>
<evidence type="ECO:0000256" key="4">
    <source>
        <dbReference type="ARBA" id="ARBA00023052"/>
    </source>
</evidence>
<keyword evidence="7" id="KW-1185">Reference proteome</keyword>
<keyword evidence="3" id="KW-0560">Oxidoreductase</keyword>
<comment type="cofactor">
    <cofactor evidence="1">
        <name>thiamine diphosphate</name>
        <dbReference type="ChEBI" id="CHEBI:58937"/>
    </cofactor>
</comment>
<dbReference type="InterPro" id="IPR031717">
    <property type="entry name" value="ODO-1/KGD_C"/>
</dbReference>
<dbReference type="InterPro" id="IPR005475">
    <property type="entry name" value="Transketolase-like_Pyr-bd"/>
</dbReference>
<name>A0A0L7KUU9_OPEBR</name>
<evidence type="ECO:0000259" key="5">
    <source>
        <dbReference type="SMART" id="SM00861"/>
    </source>
</evidence>
<proteinExistence type="inferred from homology"/>